<evidence type="ECO:0000259" key="1">
    <source>
        <dbReference type="Pfam" id="PF19313"/>
    </source>
</evidence>
<gene>
    <name evidence="2" type="ORF">METZ01_LOCUS310114</name>
</gene>
<feature type="domain" description="DUF5916" evidence="1">
    <location>
        <begin position="251"/>
        <end position="328"/>
    </location>
</feature>
<sequence>MLPGSAHAQSDEIGDTISALPAISARAVTGTAPVVDGDVLADPAWTGAPYATNFIQNAPNEGAPSTERTEVRVLFTEDTLYIGVVCYDRDPGAIIVTDSRRDSSLSDSDNFQLILDTFLDGQNGFVFGTSPAGQEYDGQVINEGVGGSGMGRGGASSGGGGGFNLNWDGVWQVRTQISEVGWSAEFGIPFRTIRYPSNTEQTWGVNFQRTIRRRNESAYWAPLPLQYNLFRVSQAGQLTGLEPPPGATNNLKLTPYVIGEALRLDQTPERGTTAVGDFGGDLKYSVTSGLTLDATYNTDFAQVEVDDQQINLDRFNLFFPEKRPFFLEN</sequence>
<dbReference type="InterPro" id="IPR045670">
    <property type="entry name" value="DUF5916"/>
</dbReference>
<reference evidence="2" key="1">
    <citation type="submission" date="2018-05" db="EMBL/GenBank/DDBJ databases">
        <authorList>
            <person name="Lanie J.A."/>
            <person name="Ng W.-L."/>
            <person name="Kazmierczak K.M."/>
            <person name="Andrzejewski T.M."/>
            <person name="Davidsen T.M."/>
            <person name="Wayne K.J."/>
            <person name="Tettelin H."/>
            <person name="Glass J.I."/>
            <person name="Rusch D."/>
            <person name="Podicherti R."/>
            <person name="Tsui H.-C.T."/>
            <person name="Winkler M.E."/>
        </authorList>
    </citation>
    <scope>NUCLEOTIDE SEQUENCE</scope>
</reference>
<organism evidence="2">
    <name type="scientific">marine metagenome</name>
    <dbReference type="NCBI Taxonomy" id="408172"/>
    <lineage>
        <taxon>unclassified sequences</taxon>
        <taxon>metagenomes</taxon>
        <taxon>ecological metagenomes</taxon>
    </lineage>
</organism>
<accession>A0A382N950</accession>
<dbReference type="Gene3D" id="2.60.40.1190">
    <property type="match status" value="1"/>
</dbReference>
<evidence type="ECO:0000313" key="2">
    <source>
        <dbReference type="EMBL" id="SVC57260.1"/>
    </source>
</evidence>
<dbReference type="Pfam" id="PF19313">
    <property type="entry name" value="DUF5916"/>
    <property type="match status" value="1"/>
</dbReference>
<protein>
    <recommendedName>
        <fullName evidence="1">DUF5916 domain-containing protein</fullName>
    </recommendedName>
</protein>
<dbReference type="SUPFAM" id="SSF49344">
    <property type="entry name" value="CBD9-like"/>
    <property type="match status" value="1"/>
</dbReference>
<dbReference type="CDD" id="cd09618">
    <property type="entry name" value="CBM9_like_2"/>
    <property type="match status" value="1"/>
</dbReference>
<feature type="non-terminal residue" evidence="2">
    <location>
        <position position="329"/>
    </location>
</feature>
<dbReference type="AlphaFoldDB" id="A0A382N950"/>
<dbReference type="EMBL" id="UINC01098607">
    <property type="protein sequence ID" value="SVC57260.1"/>
    <property type="molecule type" value="Genomic_DNA"/>
</dbReference>
<name>A0A382N950_9ZZZZ</name>
<proteinExistence type="predicted"/>